<keyword evidence="5 10" id="KW-0812">Transmembrane</keyword>
<evidence type="ECO:0000256" key="3">
    <source>
        <dbReference type="ARBA" id="ARBA00022448"/>
    </source>
</evidence>
<keyword evidence="6" id="KW-0256">Endoplasmic reticulum</keyword>
<protein>
    <recommendedName>
        <fullName evidence="9">UDP-galactose transporter homolog 1</fullName>
    </recommendedName>
</protein>
<feature type="transmembrane region" description="Helical" evidence="10">
    <location>
        <begin position="194"/>
        <end position="213"/>
    </location>
</feature>
<reference evidence="11 12" key="1">
    <citation type="journal article" date="2018" name="Mol. Biol. Evol.">
        <title>Broad Genomic Sampling Reveals a Smut Pathogenic Ancestry of the Fungal Clade Ustilaginomycotina.</title>
        <authorList>
            <person name="Kijpornyongpan T."/>
            <person name="Mondo S.J."/>
            <person name="Barry K."/>
            <person name="Sandor L."/>
            <person name="Lee J."/>
            <person name="Lipzen A."/>
            <person name="Pangilinan J."/>
            <person name="LaButti K."/>
            <person name="Hainaut M."/>
            <person name="Henrissat B."/>
            <person name="Grigoriev I.V."/>
            <person name="Spatafora J.W."/>
            <person name="Aime M.C."/>
        </authorList>
    </citation>
    <scope>NUCLEOTIDE SEQUENCE [LARGE SCALE GENOMIC DNA]</scope>
    <source>
        <strain evidence="11 12">MCA 4658</strain>
    </source>
</reference>
<dbReference type="OrthoDB" id="1601at2759"/>
<dbReference type="GO" id="GO:0000139">
    <property type="term" value="C:Golgi membrane"/>
    <property type="evidence" value="ECO:0007669"/>
    <property type="project" value="TreeGrafter"/>
</dbReference>
<evidence type="ECO:0000313" key="12">
    <source>
        <dbReference type="Proteomes" id="UP000245783"/>
    </source>
</evidence>
<dbReference type="PANTHER" id="PTHR10778:SF10">
    <property type="entry name" value="SOLUTE CARRIER FAMILY 35 MEMBER B1"/>
    <property type="match status" value="1"/>
</dbReference>
<feature type="transmembrane region" description="Helical" evidence="10">
    <location>
        <begin position="61"/>
        <end position="80"/>
    </location>
</feature>
<dbReference type="InParanoid" id="A0A316VZL4"/>
<dbReference type="EMBL" id="KZ819374">
    <property type="protein sequence ID" value="PWN42980.1"/>
    <property type="molecule type" value="Genomic_DNA"/>
</dbReference>
<dbReference type="Pfam" id="PF08449">
    <property type="entry name" value="UAA"/>
    <property type="match status" value="1"/>
</dbReference>
<name>A0A316VZL4_9BASI</name>
<dbReference type="GO" id="GO:0005459">
    <property type="term" value="F:UDP-galactose transmembrane transporter activity"/>
    <property type="evidence" value="ECO:0007669"/>
    <property type="project" value="TreeGrafter"/>
</dbReference>
<evidence type="ECO:0000256" key="5">
    <source>
        <dbReference type="ARBA" id="ARBA00022692"/>
    </source>
</evidence>
<comment type="similarity">
    <text evidence="2">Belongs to the nucleotide-sugar transporter family. SLC35B subfamily.</text>
</comment>
<dbReference type="GeneID" id="37034337"/>
<evidence type="ECO:0000256" key="2">
    <source>
        <dbReference type="ARBA" id="ARBA00010694"/>
    </source>
</evidence>
<gene>
    <name evidence="11" type="ORF">IE81DRAFT_312818</name>
</gene>
<dbReference type="GO" id="GO:0005789">
    <property type="term" value="C:endoplasmic reticulum membrane"/>
    <property type="evidence" value="ECO:0007669"/>
    <property type="project" value="UniProtKB-SubCell"/>
</dbReference>
<accession>A0A316VZL4</accession>
<evidence type="ECO:0000256" key="8">
    <source>
        <dbReference type="ARBA" id="ARBA00023136"/>
    </source>
</evidence>
<dbReference type="STRING" id="1522189.A0A316VZL4"/>
<dbReference type="AlphaFoldDB" id="A0A316VZL4"/>
<feature type="transmembrane region" description="Helical" evidence="10">
    <location>
        <begin position="137"/>
        <end position="157"/>
    </location>
</feature>
<dbReference type="PANTHER" id="PTHR10778">
    <property type="entry name" value="SOLUTE CARRIER FAMILY 35 MEMBER B"/>
    <property type="match status" value="1"/>
</dbReference>
<keyword evidence="12" id="KW-1185">Reference proteome</keyword>
<dbReference type="InterPro" id="IPR013657">
    <property type="entry name" value="SCL35B1-4/HUT1"/>
</dbReference>
<evidence type="ECO:0000313" key="11">
    <source>
        <dbReference type="EMBL" id="PWN42980.1"/>
    </source>
</evidence>
<evidence type="ECO:0000256" key="9">
    <source>
        <dbReference type="ARBA" id="ARBA00041103"/>
    </source>
</evidence>
<keyword evidence="3" id="KW-0813">Transport</keyword>
<comment type="subcellular location">
    <subcellularLocation>
        <location evidence="1">Endoplasmic reticulum membrane</location>
        <topology evidence="1">Multi-pass membrane protein</topology>
    </subcellularLocation>
</comment>
<evidence type="ECO:0000256" key="7">
    <source>
        <dbReference type="ARBA" id="ARBA00022989"/>
    </source>
</evidence>
<dbReference type="Proteomes" id="UP000245783">
    <property type="component" value="Unassembled WGS sequence"/>
</dbReference>
<feature type="transmembrane region" description="Helical" evidence="10">
    <location>
        <begin position="163"/>
        <end position="187"/>
    </location>
</feature>
<keyword evidence="7 10" id="KW-1133">Transmembrane helix</keyword>
<evidence type="ECO:0000256" key="4">
    <source>
        <dbReference type="ARBA" id="ARBA00022597"/>
    </source>
</evidence>
<dbReference type="InterPro" id="IPR037185">
    <property type="entry name" value="EmrE-like"/>
</dbReference>
<organism evidence="11 12">
    <name type="scientific">Ceraceosorus guamensis</name>
    <dbReference type="NCBI Taxonomy" id="1522189"/>
    <lineage>
        <taxon>Eukaryota</taxon>
        <taxon>Fungi</taxon>
        <taxon>Dikarya</taxon>
        <taxon>Basidiomycota</taxon>
        <taxon>Ustilaginomycotina</taxon>
        <taxon>Exobasidiomycetes</taxon>
        <taxon>Ceraceosorales</taxon>
        <taxon>Ceraceosoraceae</taxon>
        <taxon>Ceraceosorus</taxon>
    </lineage>
</organism>
<dbReference type="RefSeq" id="XP_025370140.1">
    <property type="nucleotide sequence ID" value="XM_025512467.1"/>
</dbReference>
<dbReference type="GO" id="GO:0005460">
    <property type="term" value="F:UDP-glucose transmembrane transporter activity"/>
    <property type="evidence" value="ECO:0007669"/>
    <property type="project" value="TreeGrafter"/>
</dbReference>
<feature type="transmembrane region" description="Helical" evidence="10">
    <location>
        <begin position="262"/>
        <end position="280"/>
    </location>
</feature>
<keyword evidence="8 10" id="KW-0472">Membrane</keyword>
<keyword evidence="4" id="KW-0762">Sugar transport</keyword>
<evidence type="ECO:0000256" key="10">
    <source>
        <dbReference type="SAM" id="Phobius"/>
    </source>
</evidence>
<proteinExistence type="inferred from homology"/>
<dbReference type="SUPFAM" id="SSF103481">
    <property type="entry name" value="Multidrug resistance efflux transporter EmrE"/>
    <property type="match status" value="1"/>
</dbReference>
<evidence type="ECO:0000256" key="1">
    <source>
        <dbReference type="ARBA" id="ARBA00004477"/>
    </source>
</evidence>
<evidence type="ECO:0000256" key="6">
    <source>
        <dbReference type="ARBA" id="ARBA00022824"/>
    </source>
</evidence>
<sequence length="407" mass="43934">MTLAQLGLCAGSIYACFLAWGLLQERLTTTAYPIPHDSTYKDQLSASLHDQSLEYFKSPLLLNWAQAIACSIVAVAYLVAGNSRSTASKGKSIWRVLGLDVLSVSGAERAQKPAFTPASQVRPDGISTTRRRRISPLFVRYLAIAAFQSTASQLGLLSLSHGISYPTLTLAKSCKLLPVLIANVVIYRRRFAPYKYAVVLLVTAGISAFMLAAPSKKKSSSGGDTLFGMGLLIANLALDGATNSTQDDVFSKWSIAGPQMMLLMNLLSSILMGFSLILPLPGVGSSSSAQGSNELSSALAFIHRHPQVVKDLAGYALAGAFGQIAIFETLERFGSLTLVSITVTRKLFTMLLSIAVYGHKLNPTQWIGVVVVFFGLGIEAREKRREGLQKQKAKEEVQRKAEQVKSK</sequence>
<dbReference type="FunCoup" id="A0A316VZL4">
    <property type="interactions" value="348"/>
</dbReference>